<evidence type="ECO:0000256" key="2">
    <source>
        <dbReference type="ARBA" id="ARBA00022614"/>
    </source>
</evidence>
<evidence type="ECO:0000256" key="3">
    <source>
        <dbReference type="ARBA" id="ARBA00022737"/>
    </source>
</evidence>
<dbReference type="PROSITE" id="PS51450">
    <property type="entry name" value="LRR"/>
    <property type="match status" value="2"/>
</dbReference>
<organism evidence="6">
    <name type="scientific">marine sediment metagenome</name>
    <dbReference type="NCBI Taxonomy" id="412755"/>
    <lineage>
        <taxon>unclassified sequences</taxon>
        <taxon>metagenomes</taxon>
        <taxon>ecological metagenomes</taxon>
    </lineage>
</organism>
<proteinExistence type="predicted"/>
<dbReference type="SMART" id="SM00365">
    <property type="entry name" value="LRR_SD22"/>
    <property type="match status" value="3"/>
</dbReference>
<comment type="subcellular location">
    <subcellularLocation>
        <location evidence="1">Cell projection</location>
        <location evidence="1">Cilium</location>
    </subcellularLocation>
</comment>
<protein>
    <submittedName>
        <fullName evidence="6">Uncharacterized protein</fullName>
    </submittedName>
</protein>
<evidence type="ECO:0000256" key="1">
    <source>
        <dbReference type="ARBA" id="ARBA00004138"/>
    </source>
</evidence>
<dbReference type="AlphaFoldDB" id="A0A0F9NWJ2"/>
<name>A0A0F9NWJ2_9ZZZZ</name>
<dbReference type="Pfam" id="PF14580">
    <property type="entry name" value="LRR_9"/>
    <property type="match status" value="1"/>
</dbReference>
<dbReference type="InterPro" id="IPR050576">
    <property type="entry name" value="Cilia_flagella_integrity"/>
</dbReference>
<reference evidence="6" key="1">
    <citation type="journal article" date="2015" name="Nature">
        <title>Complex archaea that bridge the gap between prokaryotes and eukaryotes.</title>
        <authorList>
            <person name="Spang A."/>
            <person name="Saw J.H."/>
            <person name="Jorgensen S.L."/>
            <person name="Zaremba-Niedzwiedzka K."/>
            <person name="Martijn J."/>
            <person name="Lind A.E."/>
            <person name="van Eijk R."/>
            <person name="Schleper C."/>
            <person name="Guy L."/>
            <person name="Ettema T.J."/>
        </authorList>
    </citation>
    <scope>NUCLEOTIDE SEQUENCE</scope>
</reference>
<gene>
    <name evidence="6" type="ORF">LCGC14_0917630</name>
</gene>
<dbReference type="Gene3D" id="3.80.10.10">
    <property type="entry name" value="Ribonuclease Inhibitor"/>
    <property type="match status" value="1"/>
</dbReference>
<evidence type="ECO:0000256" key="5">
    <source>
        <dbReference type="ARBA" id="ARBA00023273"/>
    </source>
</evidence>
<dbReference type="EMBL" id="LAZR01003083">
    <property type="protein sequence ID" value="KKN22204.1"/>
    <property type="molecule type" value="Genomic_DNA"/>
</dbReference>
<dbReference type="PANTHER" id="PTHR45973">
    <property type="entry name" value="PROTEIN PHOSPHATASE 1 REGULATORY SUBUNIT SDS22-RELATED"/>
    <property type="match status" value="1"/>
</dbReference>
<keyword evidence="4" id="KW-0969">Cilium</keyword>
<dbReference type="PANTHER" id="PTHR45973:SF9">
    <property type="entry name" value="LEUCINE-RICH REPEAT-CONTAINING PROTEIN 46"/>
    <property type="match status" value="1"/>
</dbReference>
<dbReference type="InterPro" id="IPR032675">
    <property type="entry name" value="LRR_dom_sf"/>
</dbReference>
<accession>A0A0F9NWJ2</accession>
<keyword evidence="5" id="KW-0966">Cell projection</keyword>
<dbReference type="InterPro" id="IPR001611">
    <property type="entry name" value="Leu-rich_rpt"/>
</dbReference>
<keyword evidence="2" id="KW-0433">Leucine-rich repeat</keyword>
<comment type="caution">
    <text evidence="6">The sequence shown here is derived from an EMBL/GenBank/DDBJ whole genome shotgun (WGS) entry which is preliminary data.</text>
</comment>
<sequence>MTLSDNEISKIEGLGALTNLKSLVLDGNKITKIEGLGNLSNLNKLQLNNNNITEIKGLENSTELKILTLGGNPINPNLIEKLGGLDDKGYAYDPQKFVNYCR</sequence>
<keyword evidence="3" id="KW-0677">Repeat</keyword>
<evidence type="ECO:0000256" key="4">
    <source>
        <dbReference type="ARBA" id="ARBA00023069"/>
    </source>
</evidence>
<dbReference type="SUPFAM" id="SSF52058">
    <property type="entry name" value="L domain-like"/>
    <property type="match status" value="1"/>
</dbReference>
<evidence type="ECO:0000313" key="6">
    <source>
        <dbReference type="EMBL" id="KKN22204.1"/>
    </source>
</evidence>